<protein>
    <submittedName>
        <fullName evidence="1">Uncharacterized protein</fullName>
    </submittedName>
</protein>
<evidence type="ECO:0000313" key="2">
    <source>
        <dbReference type="Proteomes" id="UP001558613"/>
    </source>
</evidence>
<accession>A0ABR3M0T8</accession>
<gene>
    <name evidence="1" type="ORF">QQF64_010908</name>
</gene>
<sequence>MRRQPIRGRSGLKGLCVIDHSCCNLSGLSVLSGVSRRARAFTGYIDAAGSSGAGESSYVWDMCYLRRMKYCDSRDRKEGTLLSLRNGSHCSCKQCWKRSRPSLAERASGVAPSPS</sequence>
<evidence type="ECO:0000313" key="1">
    <source>
        <dbReference type="EMBL" id="KAL1257664.1"/>
    </source>
</evidence>
<comment type="caution">
    <text evidence="1">The sequence shown here is derived from an EMBL/GenBank/DDBJ whole genome shotgun (WGS) entry which is preliminary data.</text>
</comment>
<reference evidence="1 2" key="1">
    <citation type="submission" date="2023-09" db="EMBL/GenBank/DDBJ databases">
        <authorList>
            <person name="Wang M."/>
        </authorList>
    </citation>
    <scope>NUCLEOTIDE SEQUENCE [LARGE SCALE GENOMIC DNA]</scope>
    <source>
        <strain evidence="1">GT-2023</strain>
        <tissue evidence="1">Liver</tissue>
    </source>
</reference>
<dbReference type="Proteomes" id="UP001558613">
    <property type="component" value="Unassembled WGS sequence"/>
</dbReference>
<proteinExistence type="predicted"/>
<dbReference type="EMBL" id="JAYMGO010000017">
    <property type="protein sequence ID" value="KAL1257664.1"/>
    <property type="molecule type" value="Genomic_DNA"/>
</dbReference>
<name>A0ABR3M0T8_9TELE</name>
<keyword evidence="2" id="KW-1185">Reference proteome</keyword>
<organism evidence="1 2">
    <name type="scientific">Cirrhinus molitorella</name>
    <name type="common">mud carp</name>
    <dbReference type="NCBI Taxonomy" id="172907"/>
    <lineage>
        <taxon>Eukaryota</taxon>
        <taxon>Metazoa</taxon>
        <taxon>Chordata</taxon>
        <taxon>Craniata</taxon>
        <taxon>Vertebrata</taxon>
        <taxon>Euteleostomi</taxon>
        <taxon>Actinopterygii</taxon>
        <taxon>Neopterygii</taxon>
        <taxon>Teleostei</taxon>
        <taxon>Ostariophysi</taxon>
        <taxon>Cypriniformes</taxon>
        <taxon>Cyprinidae</taxon>
        <taxon>Labeoninae</taxon>
        <taxon>Labeonini</taxon>
        <taxon>Cirrhinus</taxon>
    </lineage>
</organism>